<organism evidence="1 2">
    <name type="scientific">Pseudomonas oryzicola</name>
    <dbReference type="NCBI Taxonomy" id="485876"/>
    <lineage>
        <taxon>Bacteria</taxon>
        <taxon>Pseudomonadati</taxon>
        <taxon>Pseudomonadota</taxon>
        <taxon>Gammaproteobacteria</taxon>
        <taxon>Pseudomonadales</taxon>
        <taxon>Pseudomonadaceae</taxon>
        <taxon>Pseudomonas</taxon>
    </lineage>
</organism>
<sequence length="262" mass="29746">MDMINGRIVTGNAFGAVTRIRQIEGDVNAEQSLVAGSREQVEEEYLSGLAKKLSIAAELAAQRDSRHSRKELAELATSIIDRLGGLTYSLAKDFYDSQLPETQDLEWLERARQANAFAKGKAENPFKGFSREQLSLIVYDESGAFTVSERRAALAEKTELHNQWAQHMIEKMNVEYQQTRRNDGGLREILDFYNSLPPIEVAEYGNYEAQIMRQLSMYEVEWPEFDTSLVNMIANEWGTREKASLEPFERMEAGTAEEGMTE</sequence>
<reference evidence="1 2" key="1">
    <citation type="journal article" date="2020" name="Microorganisms">
        <title>Reliable Identification of Environmental Pseudomonas Isolates Using the rpoD Gene.</title>
        <authorList>
            <consortium name="The Broad Institute Genome Sequencing Platform"/>
            <person name="Girard L."/>
            <person name="Lood C."/>
            <person name="Rokni-Zadeh H."/>
            <person name="van Noort V."/>
            <person name="Lavigne R."/>
            <person name="De Mot R."/>
        </authorList>
    </citation>
    <scope>NUCLEOTIDE SEQUENCE [LARGE SCALE GENOMIC DNA]</scope>
    <source>
        <strain evidence="1 2">RD9SR1</strain>
    </source>
</reference>
<dbReference type="RefSeq" id="WP_186675179.1">
    <property type="nucleotide sequence ID" value="NZ_JABWRZ020000001.1"/>
</dbReference>
<comment type="caution">
    <text evidence="1">The sequence shown here is derived from an EMBL/GenBank/DDBJ whole genome shotgun (WGS) entry which is preliminary data.</text>
</comment>
<dbReference type="EMBL" id="JABWRZ020000001">
    <property type="protein sequence ID" value="MBV4489959.1"/>
    <property type="molecule type" value="Genomic_DNA"/>
</dbReference>
<keyword evidence="2" id="KW-1185">Reference proteome</keyword>
<accession>A0ABS6Q6Z2</accession>
<name>A0ABS6Q6Z2_9PSED</name>
<protein>
    <submittedName>
        <fullName evidence="1">Uncharacterized protein</fullName>
    </submittedName>
</protein>
<gene>
    <name evidence="1" type="ORF">HU760_005030</name>
</gene>
<dbReference type="Proteomes" id="UP000609530">
    <property type="component" value="Unassembled WGS sequence"/>
</dbReference>
<evidence type="ECO:0000313" key="2">
    <source>
        <dbReference type="Proteomes" id="UP000609530"/>
    </source>
</evidence>
<evidence type="ECO:0000313" key="1">
    <source>
        <dbReference type="EMBL" id="MBV4489959.1"/>
    </source>
</evidence>
<proteinExistence type="predicted"/>